<protein>
    <submittedName>
        <fullName evidence="1">Uncharacterized protein</fullName>
    </submittedName>
</protein>
<dbReference type="EMBL" id="JAYMYQ010000004">
    <property type="protein sequence ID" value="KAK7337463.1"/>
    <property type="molecule type" value="Genomic_DNA"/>
</dbReference>
<organism evidence="1 2">
    <name type="scientific">Canavalia gladiata</name>
    <name type="common">Sword bean</name>
    <name type="synonym">Dolichos gladiatus</name>
    <dbReference type="NCBI Taxonomy" id="3824"/>
    <lineage>
        <taxon>Eukaryota</taxon>
        <taxon>Viridiplantae</taxon>
        <taxon>Streptophyta</taxon>
        <taxon>Embryophyta</taxon>
        <taxon>Tracheophyta</taxon>
        <taxon>Spermatophyta</taxon>
        <taxon>Magnoliopsida</taxon>
        <taxon>eudicotyledons</taxon>
        <taxon>Gunneridae</taxon>
        <taxon>Pentapetalae</taxon>
        <taxon>rosids</taxon>
        <taxon>fabids</taxon>
        <taxon>Fabales</taxon>
        <taxon>Fabaceae</taxon>
        <taxon>Papilionoideae</taxon>
        <taxon>50 kb inversion clade</taxon>
        <taxon>NPAAA clade</taxon>
        <taxon>indigoferoid/millettioid clade</taxon>
        <taxon>Phaseoleae</taxon>
        <taxon>Canavalia</taxon>
    </lineage>
</organism>
<proteinExistence type="predicted"/>
<sequence length="76" mass="8957">MLTRHSFDFKPHLISENKNVLGEQFHLNREKIEPYKKLEISPYQDFSFFHLITKTPPVDDGIPKLSSDDYYGVSEK</sequence>
<gene>
    <name evidence="1" type="ORF">VNO77_18039</name>
</gene>
<dbReference type="AlphaFoldDB" id="A0AAN9LQ22"/>
<accession>A0AAN9LQ22</accession>
<comment type="caution">
    <text evidence="1">The sequence shown here is derived from an EMBL/GenBank/DDBJ whole genome shotgun (WGS) entry which is preliminary data.</text>
</comment>
<keyword evidence="2" id="KW-1185">Reference proteome</keyword>
<name>A0AAN9LQ22_CANGL</name>
<reference evidence="1 2" key="1">
    <citation type="submission" date="2024-01" db="EMBL/GenBank/DDBJ databases">
        <title>The genomes of 5 underutilized Papilionoideae crops provide insights into root nodulation and disease resistanc.</title>
        <authorList>
            <person name="Jiang F."/>
        </authorList>
    </citation>
    <scope>NUCLEOTIDE SEQUENCE [LARGE SCALE GENOMIC DNA]</scope>
    <source>
        <strain evidence="1">LVBAO_FW01</strain>
        <tissue evidence="1">Leaves</tissue>
    </source>
</reference>
<evidence type="ECO:0000313" key="1">
    <source>
        <dbReference type="EMBL" id="KAK7337463.1"/>
    </source>
</evidence>
<evidence type="ECO:0000313" key="2">
    <source>
        <dbReference type="Proteomes" id="UP001367508"/>
    </source>
</evidence>
<dbReference type="Proteomes" id="UP001367508">
    <property type="component" value="Unassembled WGS sequence"/>
</dbReference>